<proteinExistence type="predicted"/>
<feature type="region of interest" description="Disordered" evidence="2">
    <location>
        <begin position="1"/>
        <end position="26"/>
    </location>
</feature>
<feature type="domain" description="F-box" evidence="3">
    <location>
        <begin position="27"/>
        <end position="73"/>
    </location>
</feature>
<dbReference type="InterPro" id="IPR032675">
    <property type="entry name" value="LRR_dom_sf"/>
</dbReference>
<dbReference type="GO" id="GO:0031146">
    <property type="term" value="P:SCF-dependent proteasomal ubiquitin-dependent protein catabolic process"/>
    <property type="evidence" value="ECO:0007669"/>
    <property type="project" value="TreeGrafter"/>
</dbReference>
<keyword evidence="1" id="KW-0175">Coiled coil</keyword>
<evidence type="ECO:0000259" key="3">
    <source>
        <dbReference type="PROSITE" id="PS50181"/>
    </source>
</evidence>
<feature type="coiled-coil region" evidence="1">
    <location>
        <begin position="592"/>
        <end position="619"/>
    </location>
</feature>
<dbReference type="PROSITE" id="PS50181">
    <property type="entry name" value="FBOX"/>
    <property type="match status" value="1"/>
</dbReference>
<dbReference type="AlphaFoldDB" id="A0AAG5DGW9"/>
<dbReference type="Pfam" id="PF12937">
    <property type="entry name" value="F-box-like"/>
    <property type="match status" value="1"/>
</dbReference>
<dbReference type="EnsemblMetazoa" id="ENSAATROPT011570">
    <property type="protein sequence ID" value="ENSAATROPP010467"/>
    <property type="gene ID" value="ENSAATROPG009421"/>
</dbReference>
<evidence type="ECO:0000313" key="4">
    <source>
        <dbReference type="EnsemblMetazoa" id="ENSAATROPP010467"/>
    </source>
</evidence>
<dbReference type="CDD" id="cd22159">
    <property type="entry name" value="F-box_AtTIR1-like"/>
    <property type="match status" value="1"/>
</dbReference>
<keyword evidence="5" id="KW-1185">Reference proteome</keyword>
<evidence type="ECO:0000256" key="2">
    <source>
        <dbReference type="SAM" id="MobiDB-lite"/>
    </source>
</evidence>
<evidence type="ECO:0000256" key="1">
    <source>
        <dbReference type="SAM" id="Coils"/>
    </source>
</evidence>
<dbReference type="Gene3D" id="1.20.1280.50">
    <property type="match status" value="1"/>
</dbReference>
<dbReference type="InterPro" id="IPR001810">
    <property type="entry name" value="F-box_dom"/>
</dbReference>
<name>A0AAG5DGW9_ANOAO</name>
<dbReference type="SMART" id="SM00256">
    <property type="entry name" value="FBOX"/>
    <property type="match status" value="1"/>
</dbReference>
<reference evidence="4" key="1">
    <citation type="submission" date="2024-04" db="UniProtKB">
        <authorList>
            <consortium name="EnsemblMetazoa"/>
        </authorList>
    </citation>
    <scope>IDENTIFICATION</scope>
    <source>
        <strain evidence="4">EBRO</strain>
    </source>
</reference>
<dbReference type="Proteomes" id="UP000075880">
    <property type="component" value="Unassembled WGS sequence"/>
</dbReference>
<dbReference type="InterPro" id="IPR036047">
    <property type="entry name" value="F-box-like_dom_sf"/>
</dbReference>
<evidence type="ECO:0000313" key="5">
    <source>
        <dbReference type="Proteomes" id="UP000075880"/>
    </source>
</evidence>
<accession>A0AAG5DGW9</accession>
<dbReference type="Gene3D" id="3.80.10.10">
    <property type="entry name" value="Ribonuclease Inhibitor"/>
    <property type="match status" value="1"/>
</dbReference>
<dbReference type="PANTHER" id="PTHR13318">
    <property type="entry name" value="PARTNER OF PAIRED, ISOFORM B-RELATED"/>
    <property type="match status" value="1"/>
</dbReference>
<dbReference type="GO" id="GO:0019005">
    <property type="term" value="C:SCF ubiquitin ligase complex"/>
    <property type="evidence" value="ECO:0007669"/>
    <property type="project" value="TreeGrafter"/>
</dbReference>
<dbReference type="SUPFAM" id="SSF81383">
    <property type="entry name" value="F-box domain"/>
    <property type="match status" value="1"/>
</dbReference>
<protein>
    <recommendedName>
        <fullName evidence="3">F-box domain-containing protein</fullName>
    </recommendedName>
</protein>
<organism evidence="4 5">
    <name type="scientific">Anopheles atroparvus</name>
    <name type="common">European mosquito</name>
    <dbReference type="NCBI Taxonomy" id="41427"/>
    <lineage>
        <taxon>Eukaryota</taxon>
        <taxon>Metazoa</taxon>
        <taxon>Ecdysozoa</taxon>
        <taxon>Arthropoda</taxon>
        <taxon>Hexapoda</taxon>
        <taxon>Insecta</taxon>
        <taxon>Pterygota</taxon>
        <taxon>Neoptera</taxon>
        <taxon>Endopterygota</taxon>
        <taxon>Diptera</taxon>
        <taxon>Nematocera</taxon>
        <taxon>Culicoidea</taxon>
        <taxon>Culicidae</taxon>
        <taxon>Anophelinae</taxon>
        <taxon>Anopheles</taxon>
    </lineage>
</organism>
<dbReference type="SUPFAM" id="SSF52047">
    <property type="entry name" value="RNI-like"/>
    <property type="match status" value="1"/>
</dbReference>
<sequence length="622" mass="72245">MSAKSGPVAKRQRVEEHDSSDEEEEPECFIDMLPDEILMDIFDRLFFLERKPCALVCRRWHSILRSSYYMSRIKCTVNHCYEYLIEPFRRNLLSHCGHICFNDCGSVPGFVCSNLIPAYKAQDQPGPSTAQTGLSMEDFLFSGKLPVRALTVSGVQARFITHVASRLKSMPDLEELLINYIPAEEERYRVHHTGPGPHWKLEHPNLRSLTILLYIAGPLPYELVLPKLVKLALEVDSDNELMALERYSAQLEDLWLLFYFTRAMEQILTYPFPKLRKLNLKRYGENDPPDPNTRVDDASAERFITSAPLLEDVTLRNNVITMRMLRAVCVIGKRSVTRLTLAHCVLPRRLFVFIAELEKLEYLKLKNVALEDEDRPVRVNFPALKQLHLTNSGTCIRFDDGLSSVTHFKYTVDSKLAKICRHMWQLEDFEIKLRAKYPVAEFVRNHFHSLSELPQTVRTLRLSGIKTVNRPWDFSRPMPTVEHLVLRKCNLVRGDFAKLPKLFPSLRLLELIQTCIAYKRCPSGVKPLVHFTGRLKQFFPNCRVLIHPDSSTELLATVLEMEDEFKWKLKRMWENEITIEPACPKLKRKWEAKRLRTKQKRLEQEALAARLEQEGLEDSEPE</sequence>